<dbReference type="EMBL" id="CAFBMA010000013">
    <property type="protein sequence ID" value="CAB4901063.1"/>
    <property type="molecule type" value="Genomic_DNA"/>
</dbReference>
<gene>
    <name evidence="6" type="ORF">UFOPK2343_00368</name>
    <name evidence="7" type="ORF">UFOPK2652_01198</name>
    <name evidence="8" type="ORF">UFOPK3128_00841</name>
    <name evidence="9" type="ORF">UFOPK3227_00500</name>
    <name evidence="10" type="ORF">UFOPK3511_01041</name>
    <name evidence="11" type="ORF">UFOPK3880_01094</name>
    <name evidence="12" type="ORF">UFOPK4146_00019</name>
</gene>
<dbReference type="InterPro" id="IPR051813">
    <property type="entry name" value="HepT_RNase_toxin"/>
</dbReference>
<dbReference type="Pfam" id="PF01934">
    <property type="entry name" value="HepT-like"/>
    <property type="match status" value="1"/>
</dbReference>
<dbReference type="EMBL" id="CAFBPT010000001">
    <property type="protein sequence ID" value="CAB5017225.1"/>
    <property type="molecule type" value="Genomic_DNA"/>
</dbReference>
<evidence type="ECO:0000256" key="5">
    <source>
        <dbReference type="ARBA" id="ARBA00022801"/>
    </source>
</evidence>
<dbReference type="InterPro" id="IPR008201">
    <property type="entry name" value="HepT-like"/>
</dbReference>
<protein>
    <submittedName>
        <fullName evidence="10">Unannotated protein</fullName>
    </submittedName>
</protein>
<dbReference type="EMBL" id="CAEZYD010000022">
    <property type="protein sequence ID" value="CAB4717549.1"/>
    <property type="molecule type" value="Genomic_DNA"/>
</dbReference>
<evidence type="ECO:0000313" key="11">
    <source>
        <dbReference type="EMBL" id="CAB4967105.1"/>
    </source>
</evidence>
<organism evidence="10">
    <name type="scientific">freshwater metagenome</name>
    <dbReference type="NCBI Taxonomy" id="449393"/>
    <lineage>
        <taxon>unclassified sequences</taxon>
        <taxon>metagenomes</taxon>
        <taxon>ecological metagenomes</taxon>
    </lineage>
</organism>
<evidence type="ECO:0000256" key="3">
    <source>
        <dbReference type="ARBA" id="ARBA00022722"/>
    </source>
</evidence>
<accession>A0A6J7GAB0</accession>
<name>A0A6J7GAB0_9ZZZZ</name>
<evidence type="ECO:0000313" key="8">
    <source>
        <dbReference type="EMBL" id="CAB4821666.1"/>
    </source>
</evidence>
<keyword evidence="2" id="KW-1277">Toxin-antitoxin system</keyword>
<keyword evidence="5" id="KW-0378">Hydrolase</keyword>
<evidence type="ECO:0000313" key="7">
    <source>
        <dbReference type="EMBL" id="CAB4717549.1"/>
    </source>
</evidence>
<dbReference type="GO" id="GO:0110001">
    <property type="term" value="C:toxin-antitoxin complex"/>
    <property type="evidence" value="ECO:0007669"/>
    <property type="project" value="InterPro"/>
</dbReference>
<dbReference type="EMBL" id="CAEZXD010000005">
    <property type="protein sequence ID" value="CAB4670835.1"/>
    <property type="molecule type" value="Genomic_DNA"/>
</dbReference>
<evidence type="ECO:0000313" key="6">
    <source>
        <dbReference type="EMBL" id="CAB4670835.1"/>
    </source>
</evidence>
<dbReference type="EMBL" id="CAFAAZ010000006">
    <property type="protein sequence ID" value="CAB4821666.1"/>
    <property type="molecule type" value="Genomic_DNA"/>
</dbReference>
<evidence type="ECO:0000313" key="12">
    <source>
        <dbReference type="EMBL" id="CAB5017225.1"/>
    </source>
</evidence>
<proteinExistence type="predicted"/>
<keyword evidence="4" id="KW-0547">Nucleotide-binding</keyword>
<evidence type="ECO:0000313" key="10">
    <source>
        <dbReference type="EMBL" id="CAB4901063.1"/>
    </source>
</evidence>
<sequence>MSFDDEERIADILNFGEELSIYVDLGRREFLRFCGSGRSVERLTELIGEAASHLSLDAKEKFLEVNWKGVIGMRQILAHVYGRIDSEILWQTASNDVPNLVSILTNEVEN</sequence>
<dbReference type="AlphaFoldDB" id="A0A6J7GAB0"/>
<dbReference type="GO" id="GO:0000166">
    <property type="term" value="F:nucleotide binding"/>
    <property type="evidence" value="ECO:0007669"/>
    <property type="project" value="UniProtKB-KW"/>
</dbReference>
<dbReference type="EMBL" id="CAFAHD010000042">
    <property type="protein sequence ID" value="CAB4837482.1"/>
    <property type="molecule type" value="Genomic_DNA"/>
</dbReference>
<dbReference type="GO" id="GO:0004540">
    <property type="term" value="F:RNA nuclease activity"/>
    <property type="evidence" value="ECO:0007669"/>
    <property type="project" value="InterPro"/>
</dbReference>
<dbReference type="GO" id="GO:0016787">
    <property type="term" value="F:hydrolase activity"/>
    <property type="evidence" value="ECO:0007669"/>
    <property type="project" value="UniProtKB-KW"/>
</dbReference>
<evidence type="ECO:0000256" key="1">
    <source>
        <dbReference type="ARBA" id="ARBA00022553"/>
    </source>
</evidence>
<evidence type="ECO:0000313" key="9">
    <source>
        <dbReference type="EMBL" id="CAB4837482.1"/>
    </source>
</evidence>
<keyword evidence="3" id="KW-0540">Nuclease</keyword>
<dbReference type="PANTHER" id="PTHR34139:SF1">
    <property type="entry name" value="RNASE MJ1380-RELATED"/>
    <property type="match status" value="1"/>
</dbReference>
<evidence type="ECO:0000256" key="4">
    <source>
        <dbReference type="ARBA" id="ARBA00022741"/>
    </source>
</evidence>
<keyword evidence="1" id="KW-0597">Phosphoprotein</keyword>
<evidence type="ECO:0000256" key="2">
    <source>
        <dbReference type="ARBA" id="ARBA00022649"/>
    </source>
</evidence>
<reference evidence="10" key="1">
    <citation type="submission" date="2020-05" db="EMBL/GenBank/DDBJ databases">
        <authorList>
            <person name="Chiriac C."/>
            <person name="Salcher M."/>
            <person name="Ghai R."/>
            <person name="Kavagutti S V."/>
        </authorList>
    </citation>
    <scope>NUCLEOTIDE SEQUENCE</scope>
</reference>
<dbReference type="PANTHER" id="PTHR34139">
    <property type="entry name" value="UPF0331 PROTEIN MJ0127"/>
    <property type="match status" value="1"/>
</dbReference>
<dbReference type="EMBL" id="CAFBNU010000013">
    <property type="protein sequence ID" value="CAB4967105.1"/>
    <property type="molecule type" value="Genomic_DNA"/>
</dbReference>